<sequence>MMDVHNVTPLLPYHTSSRRVSHLIKQTKIESQLKEQTK</sequence>
<accession>A0A2P2QFX7</accession>
<proteinExistence type="predicted"/>
<protein>
    <submittedName>
        <fullName evidence="1">Uncharacterized protein</fullName>
    </submittedName>
</protein>
<dbReference type="AlphaFoldDB" id="A0A2P2QFX7"/>
<organism evidence="1">
    <name type="scientific">Rhizophora mucronata</name>
    <name type="common">Asiatic mangrove</name>
    <dbReference type="NCBI Taxonomy" id="61149"/>
    <lineage>
        <taxon>Eukaryota</taxon>
        <taxon>Viridiplantae</taxon>
        <taxon>Streptophyta</taxon>
        <taxon>Embryophyta</taxon>
        <taxon>Tracheophyta</taxon>
        <taxon>Spermatophyta</taxon>
        <taxon>Magnoliopsida</taxon>
        <taxon>eudicotyledons</taxon>
        <taxon>Gunneridae</taxon>
        <taxon>Pentapetalae</taxon>
        <taxon>rosids</taxon>
        <taxon>fabids</taxon>
        <taxon>Malpighiales</taxon>
        <taxon>Rhizophoraceae</taxon>
        <taxon>Rhizophora</taxon>
    </lineage>
</organism>
<evidence type="ECO:0000313" key="1">
    <source>
        <dbReference type="EMBL" id="MBX65901.1"/>
    </source>
</evidence>
<dbReference type="EMBL" id="GGEC01085417">
    <property type="protein sequence ID" value="MBX65901.1"/>
    <property type="molecule type" value="Transcribed_RNA"/>
</dbReference>
<reference evidence="1" key="1">
    <citation type="submission" date="2018-02" db="EMBL/GenBank/DDBJ databases">
        <title>Rhizophora mucronata_Transcriptome.</title>
        <authorList>
            <person name="Meera S.P."/>
            <person name="Sreeshan A."/>
            <person name="Augustine A."/>
        </authorList>
    </citation>
    <scope>NUCLEOTIDE SEQUENCE</scope>
    <source>
        <tissue evidence="1">Leaf</tissue>
    </source>
</reference>
<name>A0A2P2QFX7_RHIMU</name>